<dbReference type="AlphaFoldDB" id="A0AAU2GUF8"/>
<dbReference type="InterPro" id="IPR000743">
    <property type="entry name" value="Glyco_hydro_28"/>
</dbReference>
<dbReference type="SUPFAM" id="SSF51126">
    <property type="entry name" value="Pectin lyase-like"/>
    <property type="match status" value="1"/>
</dbReference>
<feature type="domain" description="F5/8 type C" evidence="6">
    <location>
        <begin position="914"/>
        <end position="1065"/>
    </location>
</feature>
<dbReference type="PANTHER" id="PTHR31339">
    <property type="entry name" value="PECTIN LYASE-RELATED"/>
    <property type="match status" value="1"/>
</dbReference>
<dbReference type="GO" id="GO:0004560">
    <property type="term" value="F:alpha-L-fucosidase activity"/>
    <property type="evidence" value="ECO:0007669"/>
    <property type="project" value="InterPro"/>
</dbReference>
<keyword evidence="5" id="KW-0732">Signal</keyword>
<evidence type="ECO:0000313" key="7">
    <source>
        <dbReference type="EMBL" id="WTU39426.1"/>
    </source>
</evidence>
<evidence type="ECO:0000256" key="5">
    <source>
        <dbReference type="SAM" id="SignalP"/>
    </source>
</evidence>
<evidence type="ECO:0000259" key="6">
    <source>
        <dbReference type="PROSITE" id="PS50022"/>
    </source>
</evidence>
<dbReference type="Gene3D" id="3.20.20.80">
    <property type="entry name" value="Glycosidases"/>
    <property type="match status" value="1"/>
</dbReference>
<dbReference type="InterPro" id="IPR012334">
    <property type="entry name" value="Pectin_lyas_fold"/>
</dbReference>
<proteinExistence type="inferred from homology"/>
<dbReference type="Pfam" id="PF01120">
    <property type="entry name" value="Alpha_L_fucos"/>
    <property type="match status" value="1"/>
</dbReference>
<dbReference type="InterPro" id="IPR000421">
    <property type="entry name" value="FA58C"/>
</dbReference>
<dbReference type="InterPro" id="IPR008979">
    <property type="entry name" value="Galactose-bd-like_sf"/>
</dbReference>
<dbReference type="Gene3D" id="2.60.120.260">
    <property type="entry name" value="Galactose-binding domain-like"/>
    <property type="match status" value="1"/>
</dbReference>
<dbReference type="SUPFAM" id="SSF49785">
    <property type="entry name" value="Galactose-binding domain-like"/>
    <property type="match status" value="1"/>
</dbReference>
<dbReference type="GO" id="GO:0004650">
    <property type="term" value="F:polygalacturonase activity"/>
    <property type="evidence" value="ECO:0007669"/>
    <property type="project" value="InterPro"/>
</dbReference>
<feature type="chain" id="PRO_5043558424" evidence="5">
    <location>
        <begin position="26"/>
        <end position="1087"/>
    </location>
</feature>
<dbReference type="Pfam" id="PF00295">
    <property type="entry name" value="Glyco_hydro_28"/>
    <property type="match status" value="1"/>
</dbReference>
<dbReference type="PROSITE" id="PS50022">
    <property type="entry name" value="FA58C_3"/>
    <property type="match status" value="1"/>
</dbReference>
<gene>
    <name evidence="7" type="ORF">OHV25_07500</name>
</gene>
<dbReference type="InterPro" id="IPR051801">
    <property type="entry name" value="GH28_Enzymes"/>
</dbReference>
<accession>A0AAU2GUF8</accession>
<sequence>MKRCSALLGLVVAALLALVQPTALAAPSTSLPQLAANAAEFNVKNYGAKGDGSANDSPAVDKAITAANAAGGGTVRFPSGTYKSQNTIHLKSDVTLQLDSGATLKGSSAGKYDPPESNPYDKYQDYGHSHFHNAMIYGDRLTNIGFTGAGVIDGGGNLITGNPKSGQADKIISLTRCDGLTLGGGITLRRGGHFAALINGCSHVTSDRLHIDTASDRDGWNIISTTHVTITHADIAANDDALVFKSDYALGAKLPNGHVTVHDSKLSAKCCNALMFGSETCGDFTDYQFQAITINGADKSGLGMVSMDGADISDVHYRDITMTDVHSPIMLKIGTRKRCGDNPGVGHIANVTYDNITATGSSPSFSPTLWGESGANHINGVTFTHVDITVPGGNGTMSTGVPSNTSTDYNPKSIGTRPAYGWYLHNADNVSFTDSSVRFAANDGRPAVIANGGGPVRFIRFTARRGSGSPHDLGFQNVGGYCVADSANTSGGALRVANSGSTPSCTPTAPRAGAAHLDNPRQDFLRASTSGLFLHWGERTAPAHTSCSAWESDATGGGWTPDYWVREAQKLHAQYLVLATFHSRLGYARPWPSKIPGSCSTRRDFLGELIAAAKAKGLKTILYMTDDPQWHNEGGHEWLDSAAYSSYKGSSVDLTTRDGFGQFSYDNFFEVMDRYPDLGGFWIDNDNAYWESHQLYAQIQQKRPSFTLSNNNEDTPIMDMISNEQKTGMSPSYDYPQAVYTAQPRLTEADFKLPSTGAWWYDGTNPGVDKKLTLGRLVTNAGSSVKALMAETAQVNGKFPSNQASFNDFANGYLSSVWESLHGVEGGGYLYGGLKPGFWNDGAHGVTTISKTDPDRQYVHVITPPSTPTLKLRDNGYRVTGVTNLRTGAAIPYSQSGGTLTLSGLGGWDPYDTVFKVTTAGRTGIIPADTYTVTASASASGHGAAAAADGSYLTYWDNNKTLPVRLDHDLGSARKVQYLGVNQREDSVGYARSDTEQSARIKGYKVYVSADGSNWGSPVKSGTLPSARGVAIIDIPAATTRHVRLEVTSTYAASSDTTRYKRLRIDETWLGSAYASTATASPGTGRG</sequence>
<name>A0AAU2GUF8_9ACTN</name>
<feature type="signal peptide" evidence="5">
    <location>
        <begin position="1"/>
        <end position="25"/>
    </location>
</feature>
<dbReference type="Gene3D" id="2.160.20.10">
    <property type="entry name" value="Single-stranded right-handed beta-helix, Pectin lyase-like"/>
    <property type="match status" value="1"/>
</dbReference>
<evidence type="ECO:0000256" key="1">
    <source>
        <dbReference type="ARBA" id="ARBA00008834"/>
    </source>
</evidence>
<reference evidence="7" key="1">
    <citation type="submission" date="2022-10" db="EMBL/GenBank/DDBJ databases">
        <title>The complete genomes of actinobacterial strains from the NBC collection.</title>
        <authorList>
            <person name="Joergensen T.S."/>
            <person name="Alvarez Arevalo M."/>
            <person name="Sterndorff E.B."/>
            <person name="Faurdal D."/>
            <person name="Vuksanovic O."/>
            <person name="Mourched A.-S."/>
            <person name="Charusanti P."/>
            <person name="Shaw S."/>
            <person name="Blin K."/>
            <person name="Weber T."/>
        </authorList>
    </citation>
    <scope>NUCLEOTIDE SEQUENCE</scope>
    <source>
        <strain evidence="7">NBC_00060</strain>
    </source>
</reference>
<dbReference type="EMBL" id="CP108253">
    <property type="protein sequence ID" value="WTU39426.1"/>
    <property type="molecule type" value="Genomic_DNA"/>
</dbReference>
<dbReference type="InterPro" id="IPR057739">
    <property type="entry name" value="Glyco_hydro_29_N"/>
</dbReference>
<keyword evidence="2 4" id="KW-0378">Hydrolase</keyword>
<dbReference type="GO" id="GO:0005975">
    <property type="term" value="P:carbohydrate metabolic process"/>
    <property type="evidence" value="ECO:0007669"/>
    <property type="project" value="InterPro"/>
</dbReference>
<dbReference type="Pfam" id="PF00754">
    <property type="entry name" value="F5_F8_type_C"/>
    <property type="match status" value="1"/>
</dbReference>
<dbReference type="SUPFAM" id="SSF51445">
    <property type="entry name" value="(Trans)glycosidases"/>
    <property type="match status" value="1"/>
</dbReference>
<keyword evidence="3 4" id="KW-0326">Glycosidase</keyword>
<evidence type="ECO:0000256" key="4">
    <source>
        <dbReference type="RuleBase" id="RU361169"/>
    </source>
</evidence>
<evidence type="ECO:0000256" key="3">
    <source>
        <dbReference type="ARBA" id="ARBA00023295"/>
    </source>
</evidence>
<protein>
    <submittedName>
        <fullName evidence="7">Glycosyl hydrolase family 28 protein</fullName>
    </submittedName>
</protein>
<evidence type="ECO:0000256" key="2">
    <source>
        <dbReference type="ARBA" id="ARBA00022801"/>
    </source>
</evidence>
<comment type="similarity">
    <text evidence="1 4">Belongs to the glycosyl hydrolase 28 family.</text>
</comment>
<dbReference type="PANTHER" id="PTHR31339:SF9">
    <property type="entry name" value="PLASMIN AND FIBRONECTIN-BINDING PROTEIN A"/>
    <property type="match status" value="1"/>
</dbReference>
<dbReference type="InterPro" id="IPR011050">
    <property type="entry name" value="Pectin_lyase_fold/virulence"/>
</dbReference>
<organism evidence="7">
    <name type="scientific">Streptomyces sp. NBC_00060</name>
    <dbReference type="NCBI Taxonomy" id="2975636"/>
    <lineage>
        <taxon>Bacteria</taxon>
        <taxon>Bacillati</taxon>
        <taxon>Actinomycetota</taxon>
        <taxon>Actinomycetes</taxon>
        <taxon>Kitasatosporales</taxon>
        <taxon>Streptomycetaceae</taxon>
        <taxon>Streptomyces</taxon>
    </lineage>
</organism>
<dbReference type="InterPro" id="IPR017853">
    <property type="entry name" value="GH"/>
</dbReference>